<evidence type="ECO:0000313" key="1">
    <source>
        <dbReference type="EMBL" id="CBH76118.1"/>
    </source>
</evidence>
<dbReference type="GO" id="GO:0005829">
    <property type="term" value="C:cytosol"/>
    <property type="evidence" value="ECO:0007669"/>
    <property type="project" value="TreeGrafter"/>
</dbReference>
<dbReference type="InterPro" id="IPR052703">
    <property type="entry name" value="Aromatic_CoA_ox/epox"/>
</dbReference>
<dbReference type="EMBL" id="CABL01000019">
    <property type="protein sequence ID" value="CBH76118.1"/>
    <property type="molecule type" value="Genomic_DNA"/>
</dbReference>
<comment type="caution">
    <text evidence="1">The sequence shown here is derived from an EMBL/GenBank/DDBJ whole genome shotgun (WGS) entry which is preliminary data.</text>
</comment>
<dbReference type="AlphaFoldDB" id="E6PI28"/>
<dbReference type="InterPro" id="IPR007814">
    <property type="entry name" value="PaaA_PaaC"/>
</dbReference>
<accession>E6PI28</accession>
<dbReference type="PANTHER" id="PTHR30458">
    <property type="entry name" value="PHENYLACETIC ACID DEGRADATION PROTEIN PAA"/>
    <property type="match status" value="1"/>
</dbReference>
<dbReference type="Gene3D" id="1.10.620.20">
    <property type="entry name" value="Ribonucleotide Reductase, subunit A"/>
    <property type="match status" value="2"/>
</dbReference>
<organism evidence="1">
    <name type="scientific">mine drainage metagenome</name>
    <dbReference type="NCBI Taxonomy" id="410659"/>
    <lineage>
        <taxon>unclassified sequences</taxon>
        <taxon>metagenomes</taxon>
        <taxon>ecological metagenomes</taxon>
    </lineage>
</organism>
<dbReference type="Pfam" id="PF05138">
    <property type="entry name" value="PaaA_PaaC"/>
    <property type="match status" value="1"/>
</dbReference>
<name>E6PI28_9ZZZZ</name>
<dbReference type="SUPFAM" id="SSF47240">
    <property type="entry name" value="Ferritin-like"/>
    <property type="match status" value="1"/>
</dbReference>
<protein>
    <submittedName>
        <fullName evidence="1">Benzoyl-CoA oxygenase component B</fullName>
    </submittedName>
</protein>
<sequence length="375" mass="43430">MAARISTFDDWIDLLQSWQSDIGLDRELIERFMPGYRFEAKYGELPTSEIYFGDFKGERRWERVTEIPDQRMRDAALNMIVYQGDTEFASNEQQRFLVNNAPTEYDLAALVRIMVEETRHGYQMCHLLVEQFGSEGRIEAQKMLERRAFGKKNRLLNAFNEDVTHWLDFFAYTNFMDRDGKFQLTMLSHSAFAPLAASMGPMLREESFHMGTGISGLRRIAKAGVIPVEIQQKYYNKWISGSLDLFGTDHSGSAQWAYTWGIKGRVDEDKLSEEVDKEALNERAREQFYDEVVQTVQRVNDVNASETKLYVPDMKFNRKIGQYSDRHFAADGRSLSDDEWKNYEASVLPSPADDVLLKEYFKNPSWIAAKGDLRA</sequence>
<dbReference type="PANTHER" id="PTHR30458:SF0">
    <property type="entry name" value="1,2-PHENYLACETYL-COA EPOXIDASE, SUBUNIT C"/>
    <property type="match status" value="1"/>
</dbReference>
<reference evidence="1" key="1">
    <citation type="submission" date="2009-10" db="EMBL/GenBank/DDBJ databases">
        <title>Diversity of trophic interactions inside an arsenic-rich microbial ecosystem.</title>
        <authorList>
            <person name="Bertin P.N."/>
            <person name="Heinrich-Salmeron A."/>
            <person name="Pelletier E."/>
            <person name="Goulhen-Chollet F."/>
            <person name="Arsene-Ploetze F."/>
            <person name="Gallien S."/>
            <person name="Calteau A."/>
            <person name="Vallenet D."/>
            <person name="Casiot C."/>
            <person name="Chane-Woon-Ming B."/>
            <person name="Giloteaux L."/>
            <person name="Barakat M."/>
            <person name="Bonnefoy V."/>
            <person name="Bruneel O."/>
            <person name="Chandler M."/>
            <person name="Cleiss J."/>
            <person name="Duran R."/>
            <person name="Elbaz-Poulichet F."/>
            <person name="Fonknechten N."/>
            <person name="Lauga B."/>
            <person name="Mornico D."/>
            <person name="Ortet P."/>
            <person name="Schaeffer C."/>
            <person name="Siguier P."/>
            <person name="Alexander Thil Smith A."/>
            <person name="Van Dorsselaer A."/>
            <person name="Weissenbach J."/>
            <person name="Medigue C."/>
            <person name="Le Paslier D."/>
        </authorList>
    </citation>
    <scope>NUCLEOTIDE SEQUENCE</scope>
</reference>
<dbReference type="InterPro" id="IPR009078">
    <property type="entry name" value="Ferritin-like_SF"/>
</dbReference>
<dbReference type="GO" id="GO:0016491">
    <property type="term" value="F:oxidoreductase activity"/>
    <property type="evidence" value="ECO:0007669"/>
    <property type="project" value="InterPro"/>
</dbReference>
<dbReference type="GO" id="GO:0010124">
    <property type="term" value="P:phenylacetate catabolic process"/>
    <property type="evidence" value="ECO:0007669"/>
    <property type="project" value="InterPro"/>
</dbReference>
<dbReference type="InterPro" id="IPR012348">
    <property type="entry name" value="RNR-like"/>
</dbReference>
<proteinExistence type="predicted"/>
<gene>
    <name evidence="1" type="ORF">CARN1_0598</name>
</gene>